<feature type="compositionally biased region" description="Polar residues" evidence="3">
    <location>
        <begin position="479"/>
        <end position="488"/>
    </location>
</feature>
<keyword evidence="6" id="KW-1185">Reference proteome</keyword>
<dbReference type="PANTHER" id="PTHR15904:SF17">
    <property type="entry name" value="RHO-GAP DOMAIN-CONTAINING PROTEIN"/>
    <property type="match status" value="1"/>
</dbReference>
<reference evidence="5" key="1">
    <citation type="submission" date="2022-01" db="EMBL/GenBank/DDBJ databases">
        <authorList>
            <person name="King R."/>
        </authorList>
    </citation>
    <scope>NUCLEOTIDE SEQUENCE</scope>
</reference>
<feature type="compositionally biased region" description="Basic and acidic residues" evidence="3">
    <location>
        <begin position="65"/>
        <end position="85"/>
    </location>
</feature>
<comment type="similarity">
    <text evidence="1">Belongs to the FAM13 family.</text>
</comment>
<dbReference type="AlphaFoldDB" id="A0A9N9TFN0"/>
<dbReference type="Pfam" id="PF26116">
    <property type="entry name" value="FAM13A"/>
    <property type="match status" value="1"/>
</dbReference>
<dbReference type="Gene3D" id="1.10.10.1460">
    <property type="match status" value="1"/>
</dbReference>
<proteinExistence type="inferred from homology"/>
<gene>
    <name evidence="5" type="ORF">DIABBA_LOCUS13173</name>
</gene>
<feature type="region of interest" description="Disordered" evidence="3">
    <location>
        <begin position="1"/>
        <end position="31"/>
    </location>
</feature>
<feature type="compositionally biased region" description="Basic and acidic residues" evidence="3">
    <location>
        <begin position="1"/>
        <end position="19"/>
    </location>
</feature>
<feature type="domain" description="FAM13A-like" evidence="4">
    <location>
        <begin position="518"/>
        <end position="585"/>
    </location>
</feature>
<feature type="coiled-coil region" evidence="2">
    <location>
        <begin position="518"/>
        <end position="552"/>
    </location>
</feature>
<organism evidence="5 6">
    <name type="scientific">Diabrotica balteata</name>
    <name type="common">Banded cucumber beetle</name>
    <dbReference type="NCBI Taxonomy" id="107213"/>
    <lineage>
        <taxon>Eukaryota</taxon>
        <taxon>Metazoa</taxon>
        <taxon>Ecdysozoa</taxon>
        <taxon>Arthropoda</taxon>
        <taxon>Hexapoda</taxon>
        <taxon>Insecta</taxon>
        <taxon>Pterygota</taxon>
        <taxon>Neoptera</taxon>
        <taxon>Endopterygota</taxon>
        <taxon>Coleoptera</taxon>
        <taxon>Polyphaga</taxon>
        <taxon>Cucujiformia</taxon>
        <taxon>Chrysomeloidea</taxon>
        <taxon>Chrysomelidae</taxon>
        <taxon>Galerucinae</taxon>
        <taxon>Diabroticina</taxon>
        <taxon>Diabroticites</taxon>
        <taxon>Diabrotica</taxon>
    </lineage>
</organism>
<feature type="coiled-coil region" evidence="2">
    <location>
        <begin position="297"/>
        <end position="394"/>
    </location>
</feature>
<feature type="region of interest" description="Disordered" evidence="3">
    <location>
        <begin position="50"/>
        <end position="119"/>
    </location>
</feature>
<name>A0A9N9TFN0_DIABA</name>
<feature type="region of interest" description="Disordered" evidence="3">
    <location>
        <begin position="479"/>
        <end position="513"/>
    </location>
</feature>
<feature type="compositionally biased region" description="Low complexity" evidence="3">
    <location>
        <begin position="498"/>
        <end position="508"/>
    </location>
</feature>
<dbReference type="PANTHER" id="PTHR15904">
    <property type="entry name" value="FAM13"/>
    <property type="match status" value="1"/>
</dbReference>
<sequence length="587" mass="66870">MKGPTRKEESPSKLHDGKMGKQKRVLTSSISSKPISLLTTYDEAKATCKARKRKERQESISSLCQERKVIRSSSEERPAQKKYVENKNSIRRVSSSEDFQSQRASSVERVASSTGKKGSDKLLTYDDCEHEKRRSHERFARPLATKGKKHPTKRLKVKCIPRPKYKPELSFDTRDQHKKLQLSHGGFLAEYDSSRTGFLKLHIEEGNRSPSPTQELVSPVVDWSTLHEQVDCSEPLVSQTSRQGHETDSMPIIASNRLLSSPRNSIIATHRIYLDPDVPKVTTNLDKKPQNPLDERLHKLAKQINSIKKKIKKCEVEFENKHGYKPSHVEKMNDINIKKLYTELSSLKRDQKQLNEISNSNPLLSSEEKTSASITNLEITISEIEKKLSAKREAANRSTNIDEMSSEELVEEKVAVQKALLLLESIHGRPNTKEDRDVVRPFYDRYRTLKRMVSKLAMTNLTGNELATIHENEAMNFVTPTSSSQSNDTESEKTILPSTSTDSDTDSSVGDNLHSMTKDELIEQLKIVMEERKELKRKLKQFELEVQLKTGKMIQKEEKAPMESSYIAYKKVKAKSRLLEALVGKLS</sequence>
<evidence type="ECO:0000313" key="5">
    <source>
        <dbReference type="EMBL" id="CAG9840538.1"/>
    </source>
</evidence>
<keyword evidence="2" id="KW-0175">Coiled coil</keyword>
<evidence type="ECO:0000313" key="6">
    <source>
        <dbReference type="Proteomes" id="UP001153709"/>
    </source>
</evidence>
<dbReference type="InterPro" id="IPR059029">
    <property type="entry name" value="FAM13A_dom"/>
</dbReference>
<dbReference type="Proteomes" id="UP001153709">
    <property type="component" value="Chromosome 9"/>
</dbReference>
<evidence type="ECO:0000256" key="1">
    <source>
        <dbReference type="ARBA" id="ARBA00007549"/>
    </source>
</evidence>
<feature type="compositionally biased region" description="Polar residues" evidence="3">
    <location>
        <begin position="91"/>
        <end position="116"/>
    </location>
</feature>
<evidence type="ECO:0000256" key="2">
    <source>
        <dbReference type="SAM" id="Coils"/>
    </source>
</evidence>
<accession>A0A9N9TFN0</accession>
<evidence type="ECO:0000259" key="4">
    <source>
        <dbReference type="Pfam" id="PF26116"/>
    </source>
</evidence>
<evidence type="ECO:0000256" key="3">
    <source>
        <dbReference type="SAM" id="MobiDB-lite"/>
    </source>
</evidence>
<protein>
    <recommendedName>
        <fullName evidence="4">FAM13A-like domain-containing protein</fullName>
    </recommendedName>
</protein>
<dbReference type="EMBL" id="OU898284">
    <property type="protein sequence ID" value="CAG9840538.1"/>
    <property type="molecule type" value="Genomic_DNA"/>
</dbReference>
<dbReference type="InterPro" id="IPR039102">
    <property type="entry name" value="FAM13"/>
</dbReference>
<dbReference type="OrthoDB" id="185175at2759"/>